<keyword evidence="2" id="KW-1133">Transmembrane helix</keyword>
<proteinExistence type="predicted"/>
<protein>
    <submittedName>
        <fullName evidence="3">Uncharacterized protein</fullName>
    </submittedName>
</protein>
<comment type="caution">
    <text evidence="3">The sequence shown here is derived from an EMBL/GenBank/DDBJ whole genome shotgun (WGS) entry which is preliminary data.</text>
</comment>
<evidence type="ECO:0000313" key="3">
    <source>
        <dbReference type="EMBL" id="TGZ46331.1"/>
    </source>
</evidence>
<organism evidence="3 4">
    <name type="scientific">Temnothorax longispinosus</name>
    <dbReference type="NCBI Taxonomy" id="300112"/>
    <lineage>
        <taxon>Eukaryota</taxon>
        <taxon>Metazoa</taxon>
        <taxon>Ecdysozoa</taxon>
        <taxon>Arthropoda</taxon>
        <taxon>Hexapoda</taxon>
        <taxon>Insecta</taxon>
        <taxon>Pterygota</taxon>
        <taxon>Neoptera</taxon>
        <taxon>Endopterygota</taxon>
        <taxon>Hymenoptera</taxon>
        <taxon>Apocrita</taxon>
        <taxon>Aculeata</taxon>
        <taxon>Formicoidea</taxon>
        <taxon>Formicidae</taxon>
        <taxon>Myrmicinae</taxon>
        <taxon>Temnothorax</taxon>
    </lineage>
</organism>
<feature type="region of interest" description="Disordered" evidence="1">
    <location>
        <begin position="95"/>
        <end position="124"/>
    </location>
</feature>
<feature type="compositionally biased region" description="Basic and acidic residues" evidence="1">
    <location>
        <begin position="99"/>
        <end position="124"/>
    </location>
</feature>
<keyword evidence="2" id="KW-0472">Membrane</keyword>
<evidence type="ECO:0000256" key="2">
    <source>
        <dbReference type="SAM" id="Phobius"/>
    </source>
</evidence>
<sequence length="137" mass="15474">MALRSYVGWLAEKARDKAVVVAAGWVDLYVVRGWRRPLLLLLLPLMLLLLLLLPLPLSLSLQPVPSGGLSAKQPDTRKHAKHNWVATWLRSHSRRYRGGRRDTGGGGDARQREEEEKDTRSVSRNADRIIGRCCVQE</sequence>
<keyword evidence="2" id="KW-0812">Transmembrane</keyword>
<reference evidence="3 4" key="1">
    <citation type="journal article" date="2019" name="Philos. Trans. R. Soc. Lond., B, Biol. Sci.">
        <title>Ant behaviour and brain gene expression of defending hosts depend on the ecological success of the intruding social parasite.</title>
        <authorList>
            <person name="Kaur R."/>
            <person name="Stoldt M."/>
            <person name="Jongepier E."/>
            <person name="Feldmeyer B."/>
            <person name="Menzel F."/>
            <person name="Bornberg-Bauer E."/>
            <person name="Foitzik S."/>
        </authorList>
    </citation>
    <scope>NUCLEOTIDE SEQUENCE [LARGE SCALE GENOMIC DNA]</scope>
    <source>
        <tissue evidence="3">Whole body</tissue>
    </source>
</reference>
<evidence type="ECO:0000313" key="4">
    <source>
        <dbReference type="Proteomes" id="UP000310200"/>
    </source>
</evidence>
<accession>A0A4S2KAF9</accession>
<keyword evidence="4" id="KW-1185">Reference proteome</keyword>
<feature type="transmembrane region" description="Helical" evidence="2">
    <location>
        <begin position="38"/>
        <end position="57"/>
    </location>
</feature>
<dbReference type="AlphaFoldDB" id="A0A4S2KAF9"/>
<dbReference type="Proteomes" id="UP000310200">
    <property type="component" value="Unassembled WGS sequence"/>
</dbReference>
<gene>
    <name evidence="3" type="ORF">DBV15_12872</name>
</gene>
<name>A0A4S2KAF9_9HYME</name>
<evidence type="ECO:0000256" key="1">
    <source>
        <dbReference type="SAM" id="MobiDB-lite"/>
    </source>
</evidence>
<dbReference type="EMBL" id="QBLH01002896">
    <property type="protein sequence ID" value="TGZ46331.1"/>
    <property type="molecule type" value="Genomic_DNA"/>
</dbReference>